<evidence type="ECO:0000313" key="2">
    <source>
        <dbReference type="EMBL" id="RDB22064.1"/>
    </source>
</evidence>
<dbReference type="EMBL" id="LUEZ02000053">
    <property type="protein sequence ID" value="RDB22064.1"/>
    <property type="molecule type" value="Genomic_DNA"/>
</dbReference>
<evidence type="ECO:0000256" key="1">
    <source>
        <dbReference type="SAM" id="MobiDB-lite"/>
    </source>
</evidence>
<organism evidence="2 3">
    <name type="scientific">Hypsizygus marmoreus</name>
    <name type="common">White beech mushroom</name>
    <name type="synonym">Agaricus marmoreus</name>
    <dbReference type="NCBI Taxonomy" id="39966"/>
    <lineage>
        <taxon>Eukaryota</taxon>
        <taxon>Fungi</taxon>
        <taxon>Dikarya</taxon>
        <taxon>Basidiomycota</taxon>
        <taxon>Agaricomycotina</taxon>
        <taxon>Agaricomycetes</taxon>
        <taxon>Agaricomycetidae</taxon>
        <taxon>Agaricales</taxon>
        <taxon>Tricholomatineae</taxon>
        <taxon>Lyophyllaceae</taxon>
        <taxon>Hypsizygus</taxon>
    </lineage>
</organism>
<protein>
    <submittedName>
        <fullName evidence="2">Uncharacterized protein</fullName>
    </submittedName>
</protein>
<gene>
    <name evidence="2" type="ORF">Hypma_010983</name>
</gene>
<feature type="region of interest" description="Disordered" evidence="1">
    <location>
        <begin position="17"/>
        <end position="70"/>
    </location>
</feature>
<accession>A0A369JRT7</accession>
<evidence type="ECO:0000313" key="3">
    <source>
        <dbReference type="Proteomes" id="UP000076154"/>
    </source>
</evidence>
<proteinExistence type="predicted"/>
<sequence>MNAFLSITDRRSRLPCSFSVRKRDRTTDPDPQTHSKESSSDITPKLRNPHPPHKVLDSWSNHTTSPPPLYTAYPLRSRHPMLFQRSSIDMLEHVAEVKAVSSLASDVKAALSYMSKRHTASTSKQSIPAFPARSKHLCVPSYALVLRHPGQSG</sequence>
<name>A0A369JRT7_HYPMA</name>
<dbReference type="InParanoid" id="A0A369JRT7"/>
<dbReference type="AlphaFoldDB" id="A0A369JRT7"/>
<feature type="compositionally biased region" description="Basic and acidic residues" evidence="1">
    <location>
        <begin position="25"/>
        <end position="39"/>
    </location>
</feature>
<comment type="caution">
    <text evidence="2">The sequence shown here is derived from an EMBL/GenBank/DDBJ whole genome shotgun (WGS) entry which is preliminary data.</text>
</comment>
<keyword evidence="3" id="KW-1185">Reference proteome</keyword>
<reference evidence="2" key="1">
    <citation type="submission" date="2018-04" db="EMBL/GenBank/DDBJ databases">
        <title>Whole genome sequencing of Hypsizygus marmoreus.</title>
        <authorList>
            <person name="Choi I.-G."/>
            <person name="Min B."/>
            <person name="Kim J.-G."/>
            <person name="Kim S."/>
            <person name="Oh Y.-L."/>
            <person name="Kong W.-S."/>
            <person name="Park H."/>
            <person name="Jeong J."/>
            <person name="Song E.-S."/>
        </authorList>
    </citation>
    <scope>NUCLEOTIDE SEQUENCE [LARGE SCALE GENOMIC DNA]</scope>
    <source>
        <strain evidence="2">51987-8</strain>
    </source>
</reference>
<dbReference type="Proteomes" id="UP000076154">
    <property type="component" value="Unassembled WGS sequence"/>
</dbReference>